<evidence type="ECO:0000313" key="2">
    <source>
        <dbReference type="Proteomes" id="UP000000238"/>
    </source>
</evidence>
<gene>
    <name evidence="1" type="ordered locus">HCH_05244</name>
</gene>
<dbReference type="HOGENOM" id="CLU_3328563_0_0_6"/>
<dbReference type="STRING" id="349521.HCH_05244"/>
<dbReference type="Proteomes" id="UP000000238">
    <property type="component" value="Chromosome"/>
</dbReference>
<proteinExistence type="predicted"/>
<dbReference type="AlphaFoldDB" id="Q2SBQ6"/>
<protein>
    <submittedName>
        <fullName evidence="1">Uncharacterized protein</fullName>
    </submittedName>
</protein>
<accession>Q2SBQ6</accession>
<dbReference type="KEGG" id="hch:HCH_05244"/>
<name>Q2SBQ6_HAHCH</name>
<dbReference type="EMBL" id="CP000155">
    <property type="protein sequence ID" value="ABC31918.1"/>
    <property type="molecule type" value="Genomic_DNA"/>
</dbReference>
<reference evidence="1 2" key="1">
    <citation type="journal article" date="2005" name="Nucleic Acids Res.">
        <title>Genomic blueprint of Hahella chejuensis, a marine microbe producing an algicidal agent.</title>
        <authorList>
            <person name="Jeong H."/>
            <person name="Yim J.H."/>
            <person name="Lee C."/>
            <person name="Choi S.-H."/>
            <person name="Park Y.K."/>
            <person name="Yoon S.H."/>
            <person name="Hur C.-G."/>
            <person name="Kang H.-Y."/>
            <person name="Kim D."/>
            <person name="Lee H.H."/>
            <person name="Park K.H."/>
            <person name="Park S.-H."/>
            <person name="Park H.-S."/>
            <person name="Lee H.K."/>
            <person name="Oh T.K."/>
            <person name="Kim J.F."/>
        </authorList>
    </citation>
    <scope>NUCLEOTIDE SEQUENCE [LARGE SCALE GENOMIC DNA]</scope>
    <source>
        <strain evidence="1 2">KCTC 2396</strain>
    </source>
</reference>
<sequence>MARQDMSSHSLERLPQQELEELSLITFFVIQRFTKAER</sequence>
<keyword evidence="2" id="KW-1185">Reference proteome</keyword>
<evidence type="ECO:0000313" key="1">
    <source>
        <dbReference type="EMBL" id="ABC31918.1"/>
    </source>
</evidence>
<organism evidence="1 2">
    <name type="scientific">Hahella chejuensis (strain KCTC 2396)</name>
    <dbReference type="NCBI Taxonomy" id="349521"/>
    <lineage>
        <taxon>Bacteria</taxon>
        <taxon>Pseudomonadati</taxon>
        <taxon>Pseudomonadota</taxon>
        <taxon>Gammaproteobacteria</taxon>
        <taxon>Oceanospirillales</taxon>
        <taxon>Hahellaceae</taxon>
        <taxon>Hahella</taxon>
    </lineage>
</organism>